<evidence type="ECO:0000256" key="2">
    <source>
        <dbReference type="SAM" id="Phobius"/>
    </source>
</evidence>
<organism evidence="3 4">
    <name type="scientific">Gigaspora rosea</name>
    <dbReference type="NCBI Taxonomy" id="44941"/>
    <lineage>
        <taxon>Eukaryota</taxon>
        <taxon>Fungi</taxon>
        <taxon>Fungi incertae sedis</taxon>
        <taxon>Mucoromycota</taxon>
        <taxon>Glomeromycotina</taxon>
        <taxon>Glomeromycetes</taxon>
        <taxon>Diversisporales</taxon>
        <taxon>Gigasporaceae</taxon>
        <taxon>Gigaspora</taxon>
    </lineage>
</organism>
<keyword evidence="2" id="KW-1133">Transmembrane helix</keyword>
<reference evidence="3 4" key="1">
    <citation type="submission" date="2018-06" db="EMBL/GenBank/DDBJ databases">
        <title>Comparative genomics reveals the genomic features of Rhizophagus irregularis, R. cerebriforme, R. diaphanum and Gigaspora rosea, and their symbiotic lifestyle signature.</title>
        <authorList>
            <person name="Morin E."/>
            <person name="San Clemente H."/>
            <person name="Chen E.C.H."/>
            <person name="De La Providencia I."/>
            <person name="Hainaut M."/>
            <person name="Kuo A."/>
            <person name="Kohler A."/>
            <person name="Murat C."/>
            <person name="Tang N."/>
            <person name="Roy S."/>
            <person name="Loubradou J."/>
            <person name="Henrissat B."/>
            <person name="Grigoriev I.V."/>
            <person name="Corradi N."/>
            <person name="Roux C."/>
            <person name="Martin F.M."/>
        </authorList>
    </citation>
    <scope>NUCLEOTIDE SEQUENCE [LARGE SCALE GENOMIC DNA]</scope>
    <source>
        <strain evidence="3 4">DAOM 194757</strain>
    </source>
</reference>
<evidence type="ECO:0000313" key="4">
    <source>
        <dbReference type="Proteomes" id="UP000266673"/>
    </source>
</evidence>
<feature type="region of interest" description="Disordered" evidence="1">
    <location>
        <begin position="1"/>
        <end position="33"/>
    </location>
</feature>
<dbReference type="Proteomes" id="UP000266673">
    <property type="component" value="Unassembled WGS sequence"/>
</dbReference>
<feature type="compositionally biased region" description="Polar residues" evidence="1">
    <location>
        <begin position="7"/>
        <end position="33"/>
    </location>
</feature>
<sequence>MPPDNVMASNSQQPSVPKHSSSTSGCPLQLSTTPVHQPNYQDLFPSSGWVGNNSQSLPLKITILIAIPYPTKLTSLTQYLIFNHSLYPSPIPHTQLNQYLLCNTLFLLVLIFLISVTNIMLTTY</sequence>
<feature type="transmembrane region" description="Helical" evidence="2">
    <location>
        <begin position="99"/>
        <end position="121"/>
    </location>
</feature>
<protein>
    <submittedName>
        <fullName evidence="3">Uncharacterized protein</fullName>
    </submittedName>
</protein>
<gene>
    <name evidence="3" type="ORF">C2G38_2178206</name>
</gene>
<comment type="caution">
    <text evidence="3">The sequence shown here is derived from an EMBL/GenBank/DDBJ whole genome shotgun (WGS) entry which is preliminary data.</text>
</comment>
<dbReference type="EMBL" id="QKWP01000394">
    <property type="protein sequence ID" value="RIB20859.1"/>
    <property type="molecule type" value="Genomic_DNA"/>
</dbReference>
<evidence type="ECO:0000313" key="3">
    <source>
        <dbReference type="EMBL" id="RIB20859.1"/>
    </source>
</evidence>
<name>A0A397VIM7_9GLOM</name>
<keyword evidence="2" id="KW-0812">Transmembrane</keyword>
<proteinExistence type="predicted"/>
<evidence type="ECO:0000256" key="1">
    <source>
        <dbReference type="SAM" id="MobiDB-lite"/>
    </source>
</evidence>
<dbReference type="AlphaFoldDB" id="A0A397VIM7"/>
<keyword evidence="4" id="KW-1185">Reference proteome</keyword>
<accession>A0A397VIM7</accession>
<keyword evidence="2" id="KW-0472">Membrane</keyword>